<gene>
    <name evidence="9" type="ORF">A3A97_00775</name>
</gene>
<keyword evidence="5 7" id="KW-1133">Transmembrane helix</keyword>
<dbReference type="GO" id="GO:0005886">
    <property type="term" value="C:plasma membrane"/>
    <property type="evidence" value="ECO:0007669"/>
    <property type="project" value="UniProtKB-SubCell"/>
</dbReference>
<feature type="transmembrane region" description="Helical" evidence="7">
    <location>
        <begin position="44"/>
        <end position="66"/>
    </location>
</feature>
<dbReference type="Proteomes" id="UP000176951">
    <property type="component" value="Unassembled WGS sequence"/>
</dbReference>
<evidence type="ECO:0000313" key="10">
    <source>
        <dbReference type="Proteomes" id="UP000176951"/>
    </source>
</evidence>
<evidence type="ECO:0000313" key="9">
    <source>
        <dbReference type="EMBL" id="OHA52117.1"/>
    </source>
</evidence>
<feature type="domain" description="ABC transmembrane type-1" evidence="8">
    <location>
        <begin position="110"/>
        <end position="372"/>
    </location>
</feature>
<dbReference type="InterPro" id="IPR025966">
    <property type="entry name" value="OppC_N"/>
</dbReference>
<evidence type="ECO:0000256" key="3">
    <source>
        <dbReference type="ARBA" id="ARBA00022475"/>
    </source>
</evidence>
<keyword evidence="2 7" id="KW-0813">Transport</keyword>
<feature type="transmembrane region" description="Helical" evidence="7">
    <location>
        <begin position="298"/>
        <end position="325"/>
    </location>
</feature>
<accession>A0A1G2PUX2</accession>
<keyword evidence="6 7" id="KW-0472">Membrane</keyword>
<dbReference type="SUPFAM" id="SSF161098">
    <property type="entry name" value="MetI-like"/>
    <property type="match status" value="1"/>
</dbReference>
<evidence type="ECO:0000256" key="6">
    <source>
        <dbReference type="ARBA" id="ARBA00023136"/>
    </source>
</evidence>
<keyword evidence="4 7" id="KW-0812">Transmembrane</keyword>
<feature type="transmembrane region" description="Helical" evidence="7">
    <location>
        <begin position="355"/>
        <end position="375"/>
    </location>
</feature>
<feature type="transmembrane region" description="Helical" evidence="7">
    <location>
        <begin position="185"/>
        <end position="206"/>
    </location>
</feature>
<dbReference type="PANTHER" id="PTHR43386:SF1">
    <property type="entry name" value="D,D-DIPEPTIDE TRANSPORT SYSTEM PERMEASE PROTEIN DDPC-RELATED"/>
    <property type="match status" value="1"/>
</dbReference>
<dbReference type="InterPro" id="IPR000515">
    <property type="entry name" value="MetI-like"/>
</dbReference>
<dbReference type="InterPro" id="IPR035906">
    <property type="entry name" value="MetI-like_sf"/>
</dbReference>
<reference evidence="9 10" key="1">
    <citation type="journal article" date="2016" name="Nat. Commun.">
        <title>Thousands of microbial genomes shed light on interconnected biogeochemical processes in an aquifer system.</title>
        <authorList>
            <person name="Anantharaman K."/>
            <person name="Brown C.T."/>
            <person name="Hug L.A."/>
            <person name="Sharon I."/>
            <person name="Castelle C.J."/>
            <person name="Probst A.J."/>
            <person name="Thomas B.C."/>
            <person name="Singh A."/>
            <person name="Wilkins M.J."/>
            <person name="Karaoz U."/>
            <person name="Brodie E.L."/>
            <person name="Williams K.H."/>
            <person name="Hubbard S.S."/>
            <person name="Banfield J.F."/>
        </authorList>
    </citation>
    <scope>NUCLEOTIDE SEQUENCE [LARGE SCALE GENOMIC DNA]</scope>
</reference>
<sequence length="385" mass="42621">MGTHNVEDYIAKRLKESGDEEYFDTRQERSRLFKIKRWCLRHRIATVALFILTVLYFFGIFASVIAPYDPLAQDLTNVNKLPSAEHIFGTDRLGRDMFSRTLFALRNDIGITIATFFTGAGMLAVFLGMLAGYKGGKTDMIINRIGEITAMLPGLLFMILISATIRPQYESAMDELINSPSVVWASSGGLSIFLAIFAIALCLLFVARRLERGKLMALAAFVAVSMLILSVLAWLVTVQGFVDFLLIFIVLIPFSWYGTARIIRSQTLSLKNADFIEAARAVGATDFRIIIRHIFPNILYLVVVGMSAGLGGIVFSEIALTYLGLGIQPPTPSFGAMLYDAGSIRSLQVTPHLMLIPSMVIMLFVFCWNLIGDALSSDLTLKNRS</sequence>
<comment type="caution">
    <text evidence="9">The sequence shown here is derived from an EMBL/GenBank/DDBJ whole genome shotgun (WGS) entry which is preliminary data.</text>
</comment>
<evidence type="ECO:0000256" key="7">
    <source>
        <dbReference type="RuleBase" id="RU363032"/>
    </source>
</evidence>
<evidence type="ECO:0000256" key="4">
    <source>
        <dbReference type="ARBA" id="ARBA00022692"/>
    </source>
</evidence>
<dbReference type="AlphaFoldDB" id="A0A1G2PUX2"/>
<dbReference type="InterPro" id="IPR050366">
    <property type="entry name" value="BP-dependent_transpt_permease"/>
</dbReference>
<dbReference type="PROSITE" id="PS50928">
    <property type="entry name" value="ABC_TM1"/>
    <property type="match status" value="1"/>
</dbReference>
<name>A0A1G2PUX2_9BACT</name>
<protein>
    <recommendedName>
        <fullName evidence="8">ABC transmembrane type-1 domain-containing protein</fullName>
    </recommendedName>
</protein>
<feature type="transmembrane region" description="Helical" evidence="7">
    <location>
        <begin position="145"/>
        <end position="165"/>
    </location>
</feature>
<evidence type="ECO:0000259" key="8">
    <source>
        <dbReference type="PROSITE" id="PS50928"/>
    </source>
</evidence>
<comment type="subcellular location">
    <subcellularLocation>
        <location evidence="1 7">Cell membrane</location>
        <topology evidence="1 7">Multi-pass membrane protein</topology>
    </subcellularLocation>
</comment>
<comment type="similarity">
    <text evidence="7">Belongs to the binding-protein-dependent transport system permease family.</text>
</comment>
<dbReference type="GO" id="GO:0055085">
    <property type="term" value="P:transmembrane transport"/>
    <property type="evidence" value="ECO:0007669"/>
    <property type="project" value="InterPro"/>
</dbReference>
<dbReference type="EMBL" id="MHSW01000013">
    <property type="protein sequence ID" value="OHA52117.1"/>
    <property type="molecule type" value="Genomic_DNA"/>
</dbReference>
<organism evidence="9 10">
    <name type="scientific">Candidatus Terrybacteria bacterium RIFCSPLOWO2_01_FULL_40_23</name>
    <dbReference type="NCBI Taxonomy" id="1802366"/>
    <lineage>
        <taxon>Bacteria</taxon>
        <taxon>Candidatus Terryibacteriota</taxon>
    </lineage>
</organism>
<dbReference type="Gene3D" id="1.10.3720.10">
    <property type="entry name" value="MetI-like"/>
    <property type="match status" value="1"/>
</dbReference>
<dbReference type="CDD" id="cd06261">
    <property type="entry name" value="TM_PBP2"/>
    <property type="match status" value="1"/>
</dbReference>
<evidence type="ECO:0000256" key="1">
    <source>
        <dbReference type="ARBA" id="ARBA00004651"/>
    </source>
</evidence>
<feature type="transmembrane region" description="Helical" evidence="7">
    <location>
        <begin position="218"/>
        <end position="238"/>
    </location>
</feature>
<dbReference type="PANTHER" id="PTHR43386">
    <property type="entry name" value="OLIGOPEPTIDE TRANSPORT SYSTEM PERMEASE PROTEIN APPC"/>
    <property type="match status" value="1"/>
</dbReference>
<feature type="transmembrane region" description="Helical" evidence="7">
    <location>
        <begin position="244"/>
        <end position="263"/>
    </location>
</feature>
<dbReference type="Pfam" id="PF00528">
    <property type="entry name" value="BPD_transp_1"/>
    <property type="match status" value="1"/>
</dbReference>
<feature type="transmembrane region" description="Helical" evidence="7">
    <location>
        <begin position="109"/>
        <end position="133"/>
    </location>
</feature>
<evidence type="ECO:0000256" key="2">
    <source>
        <dbReference type="ARBA" id="ARBA00022448"/>
    </source>
</evidence>
<evidence type="ECO:0000256" key="5">
    <source>
        <dbReference type="ARBA" id="ARBA00022989"/>
    </source>
</evidence>
<dbReference type="Pfam" id="PF12911">
    <property type="entry name" value="OppC_N"/>
    <property type="match status" value="1"/>
</dbReference>
<proteinExistence type="inferred from homology"/>
<keyword evidence="3" id="KW-1003">Cell membrane</keyword>